<dbReference type="Gene3D" id="3.80.10.10">
    <property type="entry name" value="Ribonuclease Inhibitor"/>
    <property type="match status" value="1"/>
</dbReference>
<evidence type="ECO:0000256" key="4">
    <source>
        <dbReference type="ARBA" id="ARBA00022602"/>
    </source>
</evidence>
<dbReference type="AlphaFoldDB" id="A0A8J5HJ42"/>
<dbReference type="SUPFAM" id="SSF48439">
    <property type="entry name" value="Protein prenylyltransferase"/>
    <property type="match status" value="1"/>
</dbReference>
<dbReference type="PROSITE" id="PS51147">
    <property type="entry name" value="PFTA"/>
    <property type="match status" value="4"/>
</dbReference>
<dbReference type="PANTHER" id="PTHR11129">
    <property type="entry name" value="PROTEIN FARNESYLTRANSFERASE ALPHA SUBUNIT/RAB GERANYLGERANYL TRANSFERASE ALPHA SUBUNIT"/>
    <property type="match status" value="1"/>
</dbReference>
<comment type="catalytic activity">
    <reaction evidence="8 9">
        <text>geranylgeranyl diphosphate + L-cysteinyl-[protein] = S-geranylgeranyl-L-cysteinyl-[protein] + diphosphate</text>
        <dbReference type="Rhea" id="RHEA:21240"/>
        <dbReference type="Rhea" id="RHEA-COMP:10131"/>
        <dbReference type="Rhea" id="RHEA-COMP:11537"/>
        <dbReference type="ChEBI" id="CHEBI:29950"/>
        <dbReference type="ChEBI" id="CHEBI:33019"/>
        <dbReference type="ChEBI" id="CHEBI:57533"/>
        <dbReference type="ChEBI" id="CHEBI:86021"/>
        <dbReference type="EC" id="2.5.1.60"/>
    </reaction>
</comment>
<evidence type="ECO:0000256" key="1">
    <source>
        <dbReference type="ARBA" id="ARBA00006734"/>
    </source>
</evidence>
<evidence type="ECO:0000313" key="10">
    <source>
        <dbReference type="EMBL" id="KAG6525687.1"/>
    </source>
</evidence>
<dbReference type="PANTHER" id="PTHR11129:SF2">
    <property type="entry name" value="GERANYLGERANYL TRANSFERASE TYPE-2 SUBUNIT ALPHA"/>
    <property type="match status" value="1"/>
</dbReference>
<dbReference type="EC" id="2.5.1.60" evidence="2 9"/>
<dbReference type="GO" id="GO:0097354">
    <property type="term" value="P:prenylation"/>
    <property type="evidence" value="ECO:0007669"/>
    <property type="project" value="UniProtKB-UniRule"/>
</dbReference>
<dbReference type="InterPro" id="IPR032675">
    <property type="entry name" value="LRR_dom_sf"/>
</dbReference>
<dbReference type="FunFam" id="1.25.40.120:FF:000035">
    <property type="entry name" value="Geranylgeranyl transferase type-2 subunit alpha"/>
    <property type="match status" value="1"/>
</dbReference>
<comment type="caution">
    <text evidence="10">The sequence shown here is derived from an EMBL/GenBank/DDBJ whole genome shotgun (WGS) entry which is preliminary data.</text>
</comment>
<evidence type="ECO:0000256" key="6">
    <source>
        <dbReference type="ARBA" id="ARBA00022737"/>
    </source>
</evidence>
<dbReference type="SUPFAM" id="SSF52058">
    <property type="entry name" value="L domain-like"/>
    <property type="match status" value="1"/>
</dbReference>
<evidence type="ECO:0000256" key="7">
    <source>
        <dbReference type="ARBA" id="ARBA00031267"/>
    </source>
</evidence>
<dbReference type="InterPro" id="IPR001611">
    <property type="entry name" value="Leu-rich_rpt"/>
</dbReference>
<evidence type="ECO:0000256" key="3">
    <source>
        <dbReference type="ARBA" id="ARBA00014772"/>
    </source>
</evidence>
<dbReference type="EMBL" id="JACMSC010000004">
    <property type="protein sequence ID" value="KAG6525687.1"/>
    <property type="molecule type" value="Genomic_DNA"/>
</dbReference>
<dbReference type="Pfam" id="PF01239">
    <property type="entry name" value="PPTA"/>
    <property type="match status" value="5"/>
</dbReference>
<evidence type="ECO:0000256" key="2">
    <source>
        <dbReference type="ARBA" id="ARBA00012656"/>
    </source>
</evidence>
<sequence length="740" mass="85552">MTLTTIRRPVRIEERCTGVRATTPGGRTLRRRRRRQLASVNSRLNCCTITTTACDPSSLDHFITCSFLRFFRDTSDPCGYSRYTDEAIDSSSKLLEVNPEVYTAWNYRKLALQHNLDGVNDANVVKSAIEGELRIVEMALKTNPKSYGAWYHRKWILNLQRLPVDFEREFRLLDLLLKADTRNFHGWNYHRFVAKLKNVPEEEELGFTKKMIDFNFSNYSAWHNRSALLSHVLKKNALGFSKEDILTEEYDLVHNALFTDQTDQSGWFYYLWLLDQTVRTNDPQLVSSWPIDGSDFILSTGSKIHDFQEFLITKNGYRIWLHGGTFPVILYFDRAVKNISPASVHVSSSFVKNEDLTWRPLSAEHSDEACCWVAFLKLPDDNSSSHLVSVSLCRSDEIIASNGSHFKHPSEFTFTVTLSSKEIIEESVEESFVWDYADLCKPQEAPCPMLFDMLRINKNHEVKDIVWNLQMLSNEMELFKEFNEEDSKFVKIILAKLLVAHNILNSDGSLKSLTNHTEEVLSFYDDLMKLDPSHKRYYEDEKSIVLMDQITSDDNSLSKHCWHFDKPTSSSFHHQSCLQLNKLSLTRIGSVKNLLWVQMLDLRNNELRSVSGIEALQLLVCLNLSNNQLSSFTALEPLKLISSLRVLDVSFNMIGSHAIDTTRYLYLSPLSHTLDPKQLIEEYEKKNTNVQSFWEAILFLRAMHLTQFDIKGNAVVNQNFRDMAIELLPTLKWLDGERVR</sequence>
<evidence type="ECO:0000256" key="5">
    <source>
        <dbReference type="ARBA" id="ARBA00022679"/>
    </source>
</evidence>
<keyword evidence="4 9" id="KW-0637">Prenyltransferase</keyword>
<evidence type="ECO:0000313" key="11">
    <source>
        <dbReference type="Proteomes" id="UP000734854"/>
    </source>
</evidence>
<dbReference type="Proteomes" id="UP000734854">
    <property type="component" value="Unassembled WGS sequence"/>
</dbReference>
<dbReference type="PROSITE" id="PS51450">
    <property type="entry name" value="LRR"/>
    <property type="match status" value="1"/>
</dbReference>
<dbReference type="GO" id="GO:0005968">
    <property type="term" value="C:Rab-protein geranylgeranyltransferase complex"/>
    <property type="evidence" value="ECO:0007669"/>
    <property type="project" value="TreeGrafter"/>
</dbReference>
<name>A0A8J5HJ42_ZINOF</name>
<dbReference type="Gene3D" id="1.25.40.120">
    <property type="entry name" value="Protein prenylyltransferase"/>
    <property type="match status" value="1"/>
</dbReference>
<keyword evidence="6" id="KW-0677">Repeat</keyword>
<gene>
    <name evidence="10" type="ORF">ZIOFF_015653</name>
</gene>
<keyword evidence="5 9" id="KW-0808">Transferase</keyword>
<keyword evidence="11" id="KW-1185">Reference proteome</keyword>
<evidence type="ECO:0000256" key="9">
    <source>
        <dbReference type="RuleBase" id="RU367120"/>
    </source>
</evidence>
<comment type="function">
    <text evidence="9">Catalyzes the transfer of a geranyl-geranyl moiety from geranyl-geranyl pyrophosphate to cysteines occuring in specific C-terminal amino acid sequences.</text>
</comment>
<proteinExistence type="inferred from homology"/>
<dbReference type="GO" id="GO:0004663">
    <property type="term" value="F:Rab geranylgeranyltransferase activity"/>
    <property type="evidence" value="ECO:0007669"/>
    <property type="project" value="UniProtKB-UniRule"/>
</dbReference>
<organism evidence="10 11">
    <name type="scientific">Zingiber officinale</name>
    <name type="common">Ginger</name>
    <name type="synonym">Amomum zingiber</name>
    <dbReference type="NCBI Taxonomy" id="94328"/>
    <lineage>
        <taxon>Eukaryota</taxon>
        <taxon>Viridiplantae</taxon>
        <taxon>Streptophyta</taxon>
        <taxon>Embryophyta</taxon>
        <taxon>Tracheophyta</taxon>
        <taxon>Spermatophyta</taxon>
        <taxon>Magnoliopsida</taxon>
        <taxon>Liliopsida</taxon>
        <taxon>Zingiberales</taxon>
        <taxon>Zingiberaceae</taxon>
        <taxon>Zingiber</taxon>
    </lineage>
</organism>
<reference evidence="10 11" key="1">
    <citation type="submission" date="2020-08" db="EMBL/GenBank/DDBJ databases">
        <title>Plant Genome Project.</title>
        <authorList>
            <person name="Zhang R.-G."/>
        </authorList>
    </citation>
    <scope>NUCLEOTIDE SEQUENCE [LARGE SCALE GENOMIC DNA]</scope>
    <source>
        <tissue evidence="10">Rhizome</tissue>
    </source>
</reference>
<dbReference type="InterPro" id="IPR002088">
    <property type="entry name" value="Prenyl_trans_a"/>
</dbReference>
<comment type="similarity">
    <text evidence="1 9">Belongs to the protein prenyltransferase subunit alpha family.</text>
</comment>
<accession>A0A8J5HJ42</accession>
<evidence type="ECO:0000256" key="8">
    <source>
        <dbReference type="ARBA" id="ARBA00047658"/>
    </source>
</evidence>
<protein>
    <recommendedName>
        <fullName evidence="3 9">Geranylgeranyl transferase type-2 subunit alpha</fullName>
        <ecNumber evidence="2 9">2.5.1.60</ecNumber>
    </recommendedName>
    <alternativeName>
        <fullName evidence="7 9">Geranylgeranyl transferase type II subunit alpha</fullName>
    </alternativeName>
</protein>